<comment type="function">
    <text evidence="10 12">F(1)F(0) ATP synthase produces ATP from ADP in the presence of a proton or sodium gradient. F-type ATPases consist of two structural domains, F(1) containing the extramembraneous catalytic core and F(0) containing the membrane proton channel, linked together by a central stalk and a peripheral stalk. During catalysis, ATP synthesis in the catalytic domain of F(1) is coupled via a rotary mechanism of the central stalk subunits to proton translocation.</text>
</comment>
<accession>A0A9D1K3H5</accession>
<comment type="similarity">
    <text evidence="1 12 13">Belongs to the ATPase B chain family.</text>
</comment>
<evidence type="ECO:0000256" key="2">
    <source>
        <dbReference type="ARBA" id="ARBA00022448"/>
    </source>
</evidence>
<evidence type="ECO:0000256" key="5">
    <source>
        <dbReference type="ARBA" id="ARBA00022781"/>
    </source>
</evidence>
<comment type="subunit">
    <text evidence="12">F-type ATPases have 2 components, F(1) - the catalytic core - and F(0) - the membrane proton channel. F(1) has five subunits: alpha(3), beta(3), gamma(1), delta(1), epsilon(1). F(0) has three main subunits: a(1), b(2) and c(10-14). The alpha and beta chains form an alternating ring which encloses part of the gamma chain. F(1) is attached to F(0) by a central stalk formed by the gamma and epsilon chains, while a peripheral stalk is formed by the delta and b chains.</text>
</comment>
<keyword evidence="9 12" id="KW-0066">ATP synthesis</keyword>
<gene>
    <name evidence="12 16" type="primary">atpF</name>
    <name evidence="16" type="ORF">IAD41_03990</name>
</gene>
<dbReference type="HAMAP" id="MF_01398">
    <property type="entry name" value="ATP_synth_b_bprime"/>
    <property type="match status" value="1"/>
</dbReference>
<dbReference type="PANTHER" id="PTHR33445">
    <property type="entry name" value="ATP SYNTHASE SUBUNIT B', CHLOROPLASTIC"/>
    <property type="match status" value="1"/>
</dbReference>
<dbReference type="NCBIfam" id="TIGR01144">
    <property type="entry name" value="ATP_synt_b"/>
    <property type="match status" value="1"/>
</dbReference>
<dbReference type="Proteomes" id="UP000824139">
    <property type="component" value="Unassembled WGS sequence"/>
</dbReference>
<dbReference type="GO" id="GO:0046933">
    <property type="term" value="F:proton-transporting ATP synthase activity, rotational mechanism"/>
    <property type="evidence" value="ECO:0007669"/>
    <property type="project" value="UniProtKB-UniRule"/>
</dbReference>
<sequence>MEFNATFFVTAISFIVFTFIMNKIFYAPLTKVIDEREEFINNAVTEAKDNTNQAENLLKNKEETLNATVEKTRKIITSAAEKANSDGDALTEEAKRQARMKIEDGKSSISKEKEAAQNELKSKVKDLAEIIASKVLQSETRIENVNNELIDRILV</sequence>
<comment type="function">
    <text evidence="12">Component of the F(0) channel, it forms part of the peripheral stalk, linking F(1) to F(0).</text>
</comment>
<feature type="region of interest" description="Disordered" evidence="15">
    <location>
        <begin position="85"/>
        <end position="114"/>
    </location>
</feature>
<protein>
    <recommendedName>
        <fullName evidence="12">ATP synthase subunit b</fullName>
    </recommendedName>
    <alternativeName>
        <fullName evidence="12">ATP synthase F(0) sector subunit b</fullName>
    </alternativeName>
    <alternativeName>
        <fullName evidence="12">ATPase subunit I</fullName>
    </alternativeName>
    <alternativeName>
        <fullName evidence="12">F-type ATPase subunit b</fullName>
        <shortName evidence="12">F-ATPase subunit b</shortName>
    </alternativeName>
</protein>
<keyword evidence="5 12" id="KW-0375">Hydrogen ion transport</keyword>
<evidence type="ECO:0000256" key="1">
    <source>
        <dbReference type="ARBA" id="ARBA00005513"/>
    </source>
</evidence>
<dbReference type="InterPro" id="IPR002146">
    <property type="entry name" value="ATP_synth_b/b'su_bac/chlpt"/>
</dbReference>
<dbReference type="AlphaFoldDB" id="A0A9D1K3H5"/>
<reference evidence="16" key="1">
    <citation type="submission" date="2020-10" db="EMBL/GenBank/DDBJ databases">
        <authorList>
            <person name="Gilroy R."/>
        </authorList>
    </citation>
    <scope>NUCLEOTIDE SEQUENCE</scope>
    <source>
        <strain evidence="16">CHK152-2994</strain>
    </source>
</reference>
<keyword evidence="4 12" id="KW-0812">Transmembrane</keyword>
<dbReference type="CDD" id="cd06503">
    <property type="entry name" value="ATP-synt_Fo_b"/>
    <property type="match status" value="1"/>
</dbReference>
<comment type="subcellular location">
    <subcellularLocation>
        <location evidence="12">Cell membrane</location>
        <topology evidence="12">Single-pass membrane protein</topology>
    </subcellularLocation>
    <subcellularLocation>
        <location evidence="11">Endomembrane system</location>
        <topology evidence="11">Single-pass membrane protein</topology>
    </subcellularLocation>
</comment>
<proteinExistence type="inferred from homology"/>
<reference evidence="16" key="2">
    <citation type="journal article" date="2021" name="PeerJ">
        <title>Extensive microbial diversity within the chicken gut microbiome revealed by metagenomics and culture.</title>
        <authorList>
            <person name="Gilroy R."/>
            <person name="Ravi A."/>
            <person name="Getino M."/>
            <person name="Pursley I."/>
            <person name="Horton D.L."/>
            <person name="Alikhan N.F."/>
            <person name="Baker D."/>
            <person name="Gharbi K."/>
            <person name="Hall N."/>
            <person name="Watson M."/>
            <person name="Adriaenssens E.M."/>
            <person name="Foster-Nyarko E."/>
            <person name="Jarju S."/>
            <person name="Secka A."/>
            <person name="Antonio M."/>
            <person name="Oren A."/>
            <person name="Chaudhuri R.R."/>
            <person name="La Ragione R."/>
            <person name="Hildebrand F."/>
            <person name="Pallen M.J."/>
        </authorList>
    </citation>
    <scope>NUCLEOTIDE SEQUENCE</scope>
    <source>
        <strain evidence="16">CHK152-2994</strain>
    </source>
</reference>
<name>A0A9D1K3H5_9BACT</name>
<evidence type="ECO:0000256" key="4">
    <source>
        <dbReference type="ARBA" id="ARBA00022692"/>
    </source>
</evidence>
<dbReference type="EMBL" id="DVJO01000086">
    <property type="protein sequence ID" value="HIS82747.1"/>
    <property type="molecule type" value="Genomic_DNA"/>
</dbReference>
<evidence type="ECO:0000313" key="17">
    <source>
        <dbReference type="Proteomes" id="UP000824139"/>
    </source>
</evidence>
<feature type="coiled-coil region" evidence="14">
    <location>
        <begin position="40"/>
        <end position="71"/>
    </location>
</feature>
<evidence type="ECO:0000256" key="12">
    <source>
        <dbReference type="HAMAP-Rule" id="MF_01398"/>
    </source>
</evidence>
<keyword evidence="12" id="KW-1003">Cell membrane</keyword>
<dbReference type="InterPro" id="IPR050059">
    <property type="entry name" value="ATP_synthase_B_chain"/>
</dbReference>
<dbReference type="GO" id="GO:0046961">
    <property type="term" value="F:proton-transporting ATPase activity, rotational mechanism"/>
    <property type="evidence" value="ECO:0007669"/>
    <property type="project" value="TreeGrafter"/>
</dbReference>
<keyword evidence="8 12" id="KW-0472">Membrane</keyword>
<feature type="transmembrane region" description="Helical" evidence="12">
    <location>
        <begin position="6"/>
        <end position="26"/>
    </location>
</feature>
<evidence type="ECO:0000256" key="7">
    <source>
        <dbReference type="ARBA" id="ARBA00023065"/>
    </source>
</evidence>
<evidence type="ECO:0000256" key="3">
    <source>
        <dbReference type="ARBA" id="ARBA00022547"/>
    </source>
</evidence>
<comment type="caution">
    <text evidence="16">The sequence shown here is derived from an EMBL/GenBank/DDBJ whole genome shotgun (WGS) entry which is preliminary data.</text>
</comment>
<keyword evidence="6 12" id="KW-1133">Transmembrane helix</keyword>
<evidence type="ECO:0000256" key="6">
    <source>
        <dbReference type="ARBA" id="ARBA00022989"/>
    </source>
</evidence>
<dbReference type="InterPro" id="IPR005864">
    <property type="entry name" value="ATP_synth_F0_bsu_bac"/>
</dbReference>
<evidence type="ECO:0000256" key="15">
    <source>
        <dbReference type="SAM" id="MobiDB-lite"/>
    </source>
</evidence>
<dbReference type="GO" id="GO:0045259">
    <property type="term" value="C:proton-transporting ATP synthase complex"/>
    <property type="evidence" value="ECO:0007669"/>
    <property type="project" value="UniProtKB-KW"/>
</dbReference>
<keyword evidence="2 12" id="KW-0813">Transport</keyword>
<evidence type="ECO:0000313" key="16">
    <source>
        <dbReference type="EMBL" id="HIS82747.1"/>
    </source>
</evidence>
<evidence type="ECO:0000256" key="14">
    <source>
        <dbReference type="SAM" id="Coils"/>
    </source>
</evidence>
<dbReference type="Pfam" id="PF00430">
    <property type="entry name" value="ATP-synt_B"/>
    <property type="match status" value="1"/>
</dbReference>
<keyword evidence="3 12" id="KW-0138">CF(0)</keyword>
<dbReference type="GO" id="GO:0005886">
    <property type="term" value="C:plasma membrane"/>
    <property type="evidence" value="ECO:0007669"/>
    <property type="project" value="UniProtKB-SubCell"/>
</dbReference>
<evidence type="ECO:0000256" key="9">
    <source>
        <dbReference type="ARBA" id="ARBA00023310"/>
    </source>
</evidence>
<keyword evidence="7 12" id="KW-0406">Ion transport</keyword>
<dbReference type="GO" id="GO:0012505">
    <property type="term" value="C:endomembrane system"/>
    <property type="evidence" value="ECO:0007669"/>
    <property type="project" value="UniProtKB-SubCell"/>
</dbReference>
<evidence type="ECO:0000256" key="13">
    <source>
        <dbReference type="RuleBase" id="RU003848"/>
    </source>
</evidence>
<evidence type="ECO:0000256" key="10">
    <source>
        <dbReference type="ARBA" id="ARBA00025198"/>
    </source>
</evidence>
<evidence type="ECO:0000256" key="11">
    <source>
        <dbReference type="ARBA" id="ARBA00037847"/>
    </source>
</evidence>
<dbReference type="PANTHER" id="PTHR33445:SF2">
    <property type="entry name" value="ATP SYNTHASE SUBUNIT B', CHLOROPLASTIC"/>
    <property type="match status" value="1"/>
</dbReference>
<evidence type="ECO:0000256" key="8">
    <source>
        <dbReference type="ARBA" id="ARBA00023136"/>
    </source>
</evidence>
<organism evidence="16 17">
    <name type="scientific">Candidatus Scatenecus faecavium</name>
    <dbReference type="NCBI Taxonomy" id="2840915"/>
    <lineage>
        <taxon>Bacteria</taxon>
        <taxon>Candidatus Scatenecus</taxon>
    </lineage>
</organism>
<keyword evidence="14" id="KW-0175">Coiled coil</keyword>
<feature type="compositionally biased region" description="Basic and acidic residues" evidence="15">
    <location>
        <begin position="92"/>
        <end position="114"/>
    </location>
</feature>